<dbReference type="Pfam" id="PF00589">
    <property type="entry name" value="Phage_integrase"/>
    <property type="match status" value="1"/>
</dbReference>
<feature type="domain" description="Tyr recombinase" evidence="2">
    <location>
        <begin position="238"/>
        <end position="431"/>
    </location>
</feature>
<proteinExistence type="predicted"/>
<accession>F0R372</accession>
<dbReference type="KEGG" id="bsa:Bacsa_3105"/>
<dbReference type="RefSeq" id="WP_013619005.1">
    <property type="nucleotide sequence ID" value="NC_015164.1"/>
</dbReference>
<sequence>MKGQFFINEIDYKFSLRDRKSDRPTPVYFVTRITNIPVRVSLRVKVYPEQWNPKRQEAYLSCRLSELDYRNNLIVNERINKIKVYFSEFKCYLCEHPDEIEEKAIRLLKQYINKVTMKEKTEKPATFVLKQLNEANQIADSSKKQHLMNLNKFKRFLDRHQIQDSWDSMNLETFNRYQEQLVNEDVTPTTISNIVKGTLFSLLKKASKRTDIPFKWEQSNLESFEIVQDKSNKELARNKKIALTEEQVQQLYSFQPTGDEKRINRFTEIRDLFVLQCLLGQRISDMYKFFSGDYEWDEENETVSIIQQKTGSRAIIPLTSLSKDLISKYAGVPILYYKSSNVSQLNKDLKVLAKDAGLDDPITYEENSVKKTKPLYELIHTHTARHSFVTIMCRKGIPKDAIIIATGHEDTKMIDEVYAHLTIKDKSQKVRKAFGANKISDVNPKDSQTSAGKVQDIGTMLQELFREKDLLDLKKLLDNKVDISSLEKTVEVKKYLENISRAEKYRAALQKFYQENPTGLKQRLMEILRMTTLLDSDWNLLRIVVTTLQELGLNCIYADGTHKYPGKAAREAYLLVITNKNGVIIQ</sequence>
<dbReference type="Proteomes" id="UP000007486">
    <property type="component" value="Chromosome"/>
</dbReference>
<dbReference type="SUPFAM" id="SSF56349">
    <property type="entry name" value="DNA breaking-rejoining enzymes"/>
    <property type="match status" value="1"/>
</dbReference>
<evidence type="ECO:0000313" key="3">
    <source>
        <dbReference type="EMBL" id="ADY37633.1"/>
    </source>
</evidence>
<reference evidence="3 4" key="1">
    <citation type="journal article" date="2011" name="Stand. Genomic Sci.">
        <title>Complete genome sequence of Bacteroides salanitronis type strain (BL78).</title>
        <authorList>
            <person name="Gronow S."/>
            <person name="Held B."/>
            <person name="Lucas S."/>
            <person name="Lapidus A."/>
            <person name="Del Rio T.G."/>
            <person name="Nolan M."/>
            <person name="Tice H."/>
            <person name="Deshpande S."/>
            <person name="Cheng J.F."/>
            <person name="Pitluck S."/>
            <person name="Liolios K."/>
            <person name="Pagani I."/>
            <person name="Ivanova N."/>
            <person name="Mavromatis K."/>
            <person name="Pati A."/>
            <person name="Tapia R."/>
            <person name="Han C."/>
            <person name="Goodwin L."/>
            <person name="Chen A."/>
            <person name="Palaniappan K."/>
            <person name="Land M."/>
            <person name="Hauser L."/>
            <person name="Chang Y.J."/>
            <person name="Jeffries C.D."/>
            <person name="Brambilla E.M."/>
            <person name="Rohde M."/>
            <person name="Goker M."/>
            <person name="Detter J.C."/>
            <person name="Woyke T."/>
            <person name="Bristow J."/>
            <person name="Markowitz V."/>
            <person name="Hugenholtz P."/>
            <person name="Kyrpides N.C."/>
            <person name="Klenk H.P."/>
            <person name="Eisen J.A."/>
        </authorList>
    </citation>
    <scope>NUCLEOTIDE SEQUENCE [LARGE SCALE GENOMIC DNA]</scope>
    <source>
        <strain evidence="3 4">DSM 18170</strain>
    </source>
</reference>
<organism evidence="3 4">
    <name type="scientific">Phocaeicola salanitronis (strain DSM 18170 / JCM 13657 / CCUG 60908 / BL78)</name>
    <name type="common">Bacteroides salanitronis</name>
    <dbReference type="NCBI Taxonomy" id="667015"/>
    <lineage>
        <taxon>Bacteria</taxon>
        <taxon>Pseudomonadati</taxon>
        <taxon>Bacteroidota</taxon>
        <taxon>Bacteroidia</taxon>
        <taxon>Bacteroidales</taxon>
        <taxon>Bacteroidaceae</taxon>
        <taxon>Phocaeicola</taxon>
    </lineage>
</organism>
<evidence type="ECO:0000259" key="2">
    <source>
        <dbReference type="PROSITE" id="PS51898"/>
    </source>
</evidence>
<dbReference type="GO" id="GO:0015074">
    <property type="term" value="P:DNA integration"/>
    <property type="evidence" value="ECO:0007669"/>
    <property type="project" value="InterPro"/>
</dbReference>
<name>F0R372_PHOSB</name>
<dbReference type="PROSITE" id="PS51898">
    <property type="entry name" value="TYR_RECOMBINASE"/>
    <property type="match status" value="1"/>
</dbReference>
<keyword evidence="4" id="KW-1185">Reference proteome</keyword>
<dbReference type="InterPro" id="IPR011010">
    <property type="entry name" value="DNA_brk_join_enz"/>
</dbReference>
<gene>
    <name evidence="3" type="ordered locus">Bacsa_3105</name>
</gene>
<dbReference type="GO" id="GO:0003677">
    <property type="term" value="F:DNA binding"/>
    <property type="evidence" value="ECO:0007669"/>
    <property type="project" value="InterPro"/>
</dbReference>
<dbReference type="AlphaFoldDB" id="F0R372"/>
<evidence type="ECO:0000256" key="1">
    <source>
        <dbReference type="ARBA" id="ARBA00023172"/>
    </source>
</evidence>
<dbReference type="GO" id="GO:0006310">
    <property type="term" value="P:DNA recombination"/>
    <property type="evidence" value="ECO:0007669"/>
    <property type="project" value="UniProtKB-KW"/>
</dbReference>
<dbReference type="STRING" id="667015.Bacsa_3105"/>
<dbReference type="InterPro" id="IPR002104">
    <property type="entry name" value="Integrase_catalytic"/>
</dbReference>
<protein>
    <submittedName>
        <fullName evidence="3">Integrase family protein</fullName>
    </submittedName>
</protein>
<dbReference type="eggNOG" id="COG4974">
    <property type="taxonomic scope" value="Bacteria"/>
</dbReference>
<dbReference type="Gene3D" id="1.10.443.10">
    <property type="entry name" value="Intergrase catalytic core"/>
    <property type="match status" value="1"/>
</dbReference>
<dbReference type="HOGENOM" id="CLU_033139_7_2_10"/>
<dbReference type="InterPro" id="IPR013762">
    <property type="entry name" value="Integrase-like_cat_sf"/>
</dbReference>
<dbReference type="EMBL" id="CP002530">
    <property type="protein sequence ID" value="ADY37633.1"/>
    <property type="molecule type" value="Genomic_DNA"/>
</dbReference>
<keyword evidence="1" id="KW-0233">DNA recombination</keyword>
<evidence type="ECO:0000313" key="4">
    <source>
        <dbReference type="Proteomes" id="UP000007486"/>
    </source>
</evidence>
<dbReference type="OrthoDB" id="892893at2"/>